<keyword evidence="7" id="KW-0436">Ligase</keyword>
<dbReference type="InterPro" id="IPR010918">
    <property type="entry name" value="PurM-like_C_dom"/>
</dbReference>
<dbReference type="InterPro" id="IPR001005">
    <property type="entry name" value="SANT/Myb"/>
</dbReference>
<dbReference type="GO" id="GO:0005829">
    <property type="term" value="C:cytosol"/>
    <property type="evidence" value="ECO:0007669"/>
    <property type="project" value="TreeGrafter"/>
</dbReference>
<evidence type="ECO:0000259" key="25">
    <source>
        <dbReference type="PROSITE" id="PS50090"/>
    </source>
</evidence>
<dbReference type="FunFam" id="3.30.1330.10:FF:000001">
    <property type="entry name" value="Phosphoribosylformylglycinamidine cyclo-ligase"/>
    <property type="match status" value="1"/>
</dbReference>
<dbReference type="InterPro" id="IPR036914">
    <property type="entry name" value="MGS-like_dom_sf"/>
</dbReference>
<dbReference type="VEuPathDB" id="FungiDB:H257_06474"/>
<dbReference type="SUPFAM" id="SSF55326">
    <property type="entry name" value="PurM N-terminal domain-like"/>
    <property type="match status" value="1"/>
</dbReference>
<dbReference type="InterPro" id="IPR016188">
    <property type="entry name" value="PurM-like_N"/>
</dbReference>
<feature type="compositionally biased region" description="Basic and acidic residues" evidence="24">
    <location>
        <begin position="136"/>
        <end position="147"/>
    </location>
</feature>
<dbReference type="NCBIfam" id="TIGR00639">
    <property type="entry name" value="PurN"/>
    <property type="match status" value="1"/>
</dbReference>
<name>A0A397BVQ0_APHAT</name>
<keyword evidence="11 23" id="KW-0547">Nucleotide-binding</keyword>
<comment type="subcellular location">
    <subcellularLocation>
        <location evidence="2">Nucleus</location>
    </subcellularLocation>
</comment>
<evidence type="ECO:0000313" key="34">
    <source>
        <dbReference type="Proteomes" id="UP000265427"/>
    </source>
</evidence>
<dbReference type="Gene3D" id="3.40.50.20">
    <property type="match status" value="1"/>
</dbReference>
<keyword evidence="12" id="KW-0658">Purine biosynthesis</keyword>
<dbReference type="InterPro" id="IPR031781">
    <property type="entry name" value="SF3A2_dom"/>
</dbReference>
<evidence type="ECO:0000313" key="33">
    <source>
        <dbReference type="EMBL" id="RHZ14589.1"/>
    </source>
</evidence>
<dbReference type="PROSITE" id="PS50090">
    <property type="entry name" value="MYB_LIKE"/>
    <property type="match status" value="1"/>
</dbReference>
<dbReference type="Gene3D" id="1.10.10.60">
    <property type="entry name" value="Homeodomain-like"/>
    <property type="match status" value="1"/>
</dbReference>
<dbReference type="PROSITE" id="PS50975">
    <property type="entry name" value="ATP_GRASP"/>
    <property type="match status" value="1"/>
</dbReference>
<dbReference type="GO" id="GO:0008270">
    <property type="term" value="F:zinc ion binding"/>
    <property type="evidence" value="ECO:0007669"/>
    <property type="project" value="UniProtKB-KW"/>
</dbReference>
<feature type="region of interest" description="Disordered" evidence="24">
    <location>
        <begin position="1"/>
        <end position="33"/>
    </location>
</feature>
<dbReference type="Pfam" id="PF02843">
    <property type="entry name" value="GARS_C"/>
    <property type="match status" value="1"/>
</dbReference>
<feature type="domain" description="SANT" evidence="28">
    <location>
        <begin position="29"/>
        <end position="73"/>
    </location>
</feature>
<evidence type="ECO:0000256" key="19">
    <source>
        <dbReference type="ARBA" id="ARBA00023187"/>
    </source>
</evidence>
<dbReference type="Gene3D" id="3.90.600.10">
    <property type="entry name" value="Phosphoribosylglycinamide synthetase, C-terminal domain"/>
    <property type="match status" value="1"/>
</dbReference>
<evidence type="ECO:0000259" key="26">
    <source>
        <dbReference type="PROSITE" id="PS50171"/>
    </source>
</evidence>
<dbReference type="InterPro" id="IPR002376">
    <property type="entry name" value="Formyl_transf_N"/>
</dbReference>
<dbReference type="GO" id="GO:0046084">
    <property type="term" value="P:adenine biosynthetic process"/>
    <property type="evidence" value="ECO:0007669"/>
    <property type="project" value="TreeGrafter"/>
</dbReference>
<dbReference type="FunFam" id="3.30.1490.20:FF:000006">
    <property type="entry name" value="phosphoribosylamine--glycine ligase, chloroplastic-like"/>
    <property type="match status" value="1"/>
</dbReference>
<evidence type="ECO:0000256" key="3">
    <source>
        <dbReference type="ARBA" id="ARBA00004686"/>
    </source>
</evidence>
<evidence type="ECO:0000256" key="8">
    <source>
        <dbReference type="ARBA" id="ARBA00022679"/>
    </source>
</evidence>
<evidence type="ECO:0000256" key="14">
    <source>
        <dbReference type="ARBA" id="ARBA00022833"/>
    </source>
</evidence>
<dbReference type="InterPro" id="IPR013815">
    <property type="entry name" value="ATP_grasp_subdomain_1"/>
</dbReference>
<dbReference type="GO" id="GO:0004641">
    <property type="term" value="F:phosphoribosylformylglycinamidine cyclo-ligase activity"/>
    <property type="evidence" value="ECO:0007669"/>
    <property type="project" value="InterPro"/>
</dbReference>
<evidence type="ECO:0000256" key="17">
    <source>
        <dbReference type="ARBA" id="ARBA00023015"/>
    </source>
</evidence>
<comment type="caution">
    <text evidence="31">The sequence shown here is derived from an EMBL/GenBank/DDBJ whole genome shotgun (WGS) entry which is preliminary data.</text>
</comment>
<keyword evidence="15 23" id="KW-0067">ATP-binding</keyword>
<keyword evidence="13" id="KW-0863">Zinc-finger</keyword>
<dbReference type="Pfam" id="PF16835">
    <property type="entry name" value="SF3A2"/>
    <property type="match status" value="1"/>
</dbReference>
<dbReference type="Pfam" id="PF02844">
    <property type="entry name" value="GARS_N"/>
    <property type="match status" value="1"/>
</dbReference>
<dbReference type="EMBL" id="QUTD01006183">
    <property type="protein sequence ID" value="RHY56991.1"/>
    <property type="molecule type" value="Genomic_DNA"/>
</dbReference>
<dbReference type="VEuPathDB" id="FungiDB:H257_06476"/>
<evidence type="ECO:0000313" key="30">
    <source>
        <dbReference type="EMBL" id="RHY05905.1"/>
    </source>
</evidence>
<evidence type="ECO:0000256" key="4">
    <source>
        <dbReference type="ARBA" id="ARBA00005174"/>
    </source>
</evidence>
<dbReference type="SUPFAM" id="SSF56042">
    <property type="entry name" value="PurM C-terminal domain-like"/>
    <property type="match status" value="1"/>
</dbReference>
<dbReference type="Pfam" id="PF00586">
    <property type="entry name" value="AIRS"/>
    <property type="match status" value="1"/>
</dbReference>
<feature type="region of interest" description="Disordered" evidence="24">
    <location>
        <begin position="136"/>
        <end position="220"/>
    </location>
</feature>
<dbReference type="InterPro" id="IPR020562">
    <property type="entry name" value="PRibGlycinamide_synth_N"/>
</dbReference>
<keyword evidence="20" id="KW-0464">Manganese</keyword>
<feature type="domain" description="Matrin-type" evidence="26">
    <location>
        <begin position="274"/>
        <end position="304"/>
    </location>
</feature>
<dbReference type="HAMAP" id="MF_01930">
    <property type="entry name" value="PurN"/>
    <property type="match status" value="1"/>
</dbReference>
<dbReference type="FunFam" id="3.30.470.20:FF:000018">
    <property type="entry name" value="Trifunctional purine biosynthetic protein adenosine-3"/>
    <property type="match status" value="1"/>
</dbReference>
<dbReference type="FunFam" id="3.90.600.10:FF:000001">
    <property type="entry name" value="Trifunctional purine biosynthetic protein adenosine-3"/>
    <property type="match status" value="1"/>
</dbReference>
<evidence type="ECO:0000256" key="23">
    <source>
        <dbReference type="PROSITE-ProRule" id="PRU00409"/>
    </source>
</evidence>
<dbReference type="EMBL" id="QUSZ01001878">
    <property type="protein sequence ID" value="RHY24387.1"/>
    <property type="molecule type" value="Genomic_DNA"/>
</dbReference>
<keyword evidence="8" id="KW-0808">Transferase</keyword>
<dbReference type="SUPFAM" id="SSF51246">
    <property type="entry name" value="Rudiment single hybrid motif"/>
    <property type="match status" value="1"/>
</dbReference>
<dbReference type="InterPro" id="IPR004607">
    <property type="entry name" value="GART"/>
</dbReference>
<proteinExistence type="inferred from homology"/>
<dbReference type="PROSITE" id="PS51294">
    <property type="entry name" value="HTH_MYB"/>
    <property type="match status" value="1"/>
</dbReference>
<evidence type="ECO:0000313" key="36">
    <source>
        <dbReference type="Proteomes" id="UP000266239"/>
    </source>
</evidence>
<dbReference type="PROSITE" id="PS51293">
    <property type="entry name" value="SANT"/>
    <property type="match status" value="1"/>
</dbReference>
<feature type="domain" description="Myb-like" evidence="25">
    <location>
        <begin position="26"/>
        <end position="76"/>
    </location>
</feature>
<dbReference type="InterPro" id="IPR036921">
    <property type="entry name" value="PurM-like_N_sf"/>
</dbReference>
<dbReference type="InterPro" id="IPR036676">
    <property type="entry name" value="PurM-like_C_sf"/>
</dbReference>
<dbReference type="SMART" id="SM01209">
    <property type="entry name" value="GARS_A"/>
    <property type="match status" value="1"/>
</dbReference>
<sequence length="1596" mass="171022">MHPGMYPDDPSKDPSSAALHGGADLKDAKKRERWTQDEHARFMEGLNMYGRKWKKIQTHVKTKTAVQVRTHAYGYFAKLLRNMPEDDVIWGAAEELTSLPSAVLKGPGSGKRRVEPMTGRDGMDVLRKFVFSKRKQVNDDGKGKASSDDDDDTTACTAATPTVASSDNASASSVGDDDDDEDMEHSDRTMRTTAATILSVARGGRSNISSPSSAKEASNLMREVNRAGSKPGSGGVASEQQQAIDRRERLRKLALETVDLSKDPYILKNHLGTFECRLCLTLHSNEGNYLAHTQGKRHQTNLARRAAKDAADASASVIPTKPTIVPRRTIKIGLPGYRVTKQRDPDTGARMLLFQVDYPDVADGFQPRHRFMSAYEQKVEPADKNFQYLLLACEPYETVAFKVPNLDIDKAEGKFFSNWDKLSKSFTLQLTFAVEQSKPSRPAPPPPRPTRRFFFRAQIMSVVVTCGHPSAAEATKGLALLRDLQKQGFRVAVLGSLAWRDQIVEAKIPHIHLTAPGEVEELLQSPIRLVVAFLPDSTVTSEDALKSWGVGSHGFVRSAAWAFDKIAVVVQSDDFARIRDAVSQNGELALSLNDRKSLAQKAFRAFASLDNRAAASLQVDIPQRNILLVGNGGREHALAWKLAQSPQAAHIFVAPGNGGTAAGANPKISNVALSPDRPDLLIAFCKENNVSLCVVGPEAPLVAGLADHLNGAGIPTFGPSARAAQLEGSKAFSKDFMARHDIPTAAYKNFTRYEDAKAFVDSIEYNVVIKASGIAAGKGVLIPTTKEETVAALKEVMVTKAFGSAGDEVVIEEFMTGEEVSLLAFCDGQRVVAMPGAQDHKRILDNDQGPNTGGMGVYAPAPCLFGAVEQQCVEIVQKSVTALAKEGMPFVGVLFAGFMLTPTGPKIVEYNVRFGDPETEVLLPLLNSDLVEIFLACVEHRLDASLVRWKDGAAATVVLASEGYPESYPKGRVITGTDAANALPDVTVFHAGTTLNGGDELVTSGGRVLTVTATAPSMKDAIQAAYKGVSKVHFAGAQHRSDIGHRGLLRSCPTIKLGVLGSTRGSSLQPILDAIAAGELNATVEIVVSDRKASGILERARTHHIDAHAVSGKNKTRDAVDAEVTALLQSKQVDLVLCIGYMRIFSGSFCQAWAGRVLNVHPSLLPEFAGGMDLAVHQAVVDAKKTETGCTVHYITEEVDAGPIAVQLKCPVYPTDVAESVKARVQPLEGAAFLYAIKRHQVHAYLGKTVVSYADAGVSIDAGNALVQKIKPACKSTVRPGCDADLGGFGGLFDLQAAGYDKDTVLVACTDGVGTKLKIAQLTGQHHTVGIDLVAMSVNDLLVQGAEPLFFLDYYACGALDVTAAAQVVEGIAEGCRQSACGLIGGETAEMPSMYHGGDYDLAGFCVGAVHKAKLLPLPVHHGDVVLGLPSAGLHSNGYSLVRKLVDVANLTYEAPCPWEPTTTLGENLLTPTRIYVKALLPLLKQGLVRAMAHITGGGLLENIPRVLADTDAVEIDSAAWRLPPVFGWLRSVGNLPDEEVSRTFNCGIGMVVIVAPEHAAQVVELLKSEQVVRLGSVVPRANDGAQVLFKGPLQF</sequence>
<dbReference type="Gene3D" id="3.40.50.1380">
    <property type="entry name" value="Methylglyoxal synthase-like domain"/>
    <property type="match status" value="1"/>
</dbReference>
<dbReference type="GO" id="GO:0008380">
    <property type="term" value="P:RNA splicing"/>
    <property type="evidence" value="ECO:0007669"/>
    <property type="project" value="UniProtKB-KW"/>
</dbReference>
<dbReference type="GO" id="GO:0004644">
    <property type="term" value="F:phosphoribosylglycinamide formyltransferase activity"/>
    <property type="evidence" value="ECO:0007669"/>
    <property type="project" value="InterPro"/>
</dbReference>
<dbReference type="InterPro" id="IPR000115">
    <property type="entry name" value="PRibGlycinamide_synth"/>
</dbReference>
<dbReference type="InterPro" id="IPR036477">
    <property type="entry name" value="Formyl_transf_N_sf"/>
</dbReference>
<dbReference type="GO" id="GO:0004637">
    <property type="term" value="F:phosphoribosylamine-glycine ligase activity"/>
    <property type="evidence" value="ECO:0007669"/>
    <property type="project" value="InterPro"/>
</dbReference>
<dbReference type="HAMAP" id="MF_00138">
    <property type="entry name" value="GARS"/>
    <property type="match status" value="1"/>
</dbReference>
<dbReference type="SUPFAM" id="SSF52440">
    <property type="entry name" value="PreATP-grasp domain"/>
    <property type="match status" value="1"/>
</dbReference>
<evidence type="ECO:0000256" key="15">
    <source>
        <dbReference type="ARBA" id="ARBA00022840"/>
    </source>
</evidence>
<dbReference type="PROSITE" id="PS00184">
    <property type="entry name" value="GARS"/>
    <property type="match status" value="1"/>
</dbReference>
<evidence type="ECO:0000259" key="27">
    <source>
        <dbReference type="PROSITE" id="PS50975"/>
    </source>
</evidence>
<dbReference type="NCBIfam" id="TIGR01557">
    <property type="entry name" value="myb_SHAQKYF"/>
    <property type="match status" value="1"/>
</dbReference>
<evidence type="ECO:0000256" key="1">
    <source>
        <dbReference type="ARBA" id="ARBA00001946"/>
    </source>
</evidence>
<dbReference type="InterPro" id="IPR011761">
    <property type="entry name" value="ATP-grasp"/>
</dbReference>
<dbReference type="CDD" id="cd00167">
    <property type="entry name" value="SANT"/>
    <property type="match status" value="1"/>
</dbReference>
<dbReference type="PROSITE" id="PS50171">
    <property type="entry name" value="ZF_MATRIN"/>
    <property type="match status" value="1"/>
</dbReference>
<dbReference type="Gene3D" id="3.90.650.10">
    <property type="entry name" value="PurM-like C-terminal domain"/>
    <property type="match status" value="1"/>
</dbReference>
<comment type="cofactor">
    <cofactor evidence="1">
        <name>Mg(2+)</name>
        <dbReference type="ChEBI" id="CHEBI:18420"/>
    </cofactor>
</comment>
<evidence type="ECO:0000256" key="6">
    <source>
        <dbReference type="ARBA" id="ARBA00008995"/>
    </source>
</evidence>
<dbReference type="InterPro" id="IPR009057">
    <property type="entry name" value="Homeodomain-like_sf"/>
</dbReference>
<evidence type="ECO:0000313" key="37">
    <source>
        <dbReference type="Proteomes" id="UP000266643"/>
    </source>
</evidence>
<dbReference type="GO" id="GO:0005681">
    <property type="term" value="C:spliceosomal complex"/>
    <property type="evidence" value="ECO:0007669"/>
    <property type="project" value="UniProtKB-KW"/>
</dbReference>
<keyword evidence="19" id="KW-0507">mRNA processing</keyword>
<dbReference type="GO" id="GO:0006189">
    <property type="term" value="P:'de novo' IMP biosynthetic process"/>
    <property type="evidence" value="ECO:0007669"/>
    <property type="project" value="UniProtKB-UniPathway"/>
</dbReference>
<evidence type="ECO:0000256" key="18">
    <source>
        <dbReference type="ARBA" id="ARBA00023163"/>
    </source>
</evidence>
<dbReference type="InterPro" id="IPR017930">
    <property type="entry name" value="Myb_dom"/>
</dbReference>
<feature type="compositionally biased region" description="Polar residues" evidence="24">
    <location>
        <begin position="206"/>
        <end position="216"/>
    </location>
</feature>
<evidence type="ECO:0000256" key="22">
    <source>
        <dbReference type="ARBA" id="ARBA00023268"/>
    </source>
</evidence>
<dbReference type="Proteomes" id="UP000266643">
    <property type="component" value="Unassembled WGS sequence"/>
</dbReference>
<evidence type="ECO:0000256" key="16">
    <source>
        <dbReference type="ARBA" id="ARBA00022842"/>
    </source>
</evidence>
<dbReference type="NCBIfam" id="TIGR00877">
    <property type="entry name" value="purD"/>
    <property type="match status" value="1"/>
</dbReference>
<keyword evidence="17" id="KW-0805">Transcription regulation</keyword>
<dbReference type="InterPro" id="IPR020561">
    <property type="entry name" value="PRibGlycinamid_synth_ATP-grasp"/>
</dbReference>
<dbReference type="SUPFAM" id="SSF56059">
    <property type="entry name" value="Glutathione synthetase ATP-binding domain-like"/>
    <property type="match status" value="1"/>
</dbReference>
<dbReference type="Pfam" id="PF12874">
    <property type="entry name" value="zf-met"/>
    <property type="match status" value="1"/>
</dbReference>
<feature type="region of interest" description="Disordered" evidence="24">
    <location>
        <begin position="225"/>
        <end position="244"/>
    </location>
</feature>
<dbReference type="Pfam" id="PF02769">
    <property type="entry name" value="AIRS_C"/>
    <property type="match status" value="1"/>
</dbReference>
<dbReference type="CDD" id="cd02196">
    <property type="entry name" value="PurM"/>
    <property type="match status" value="1"/>
</dbReference>
<dbReference type="InterPro" id="IPR011054">
    <property type="entry name" value="Rudment_hybrid_motif"/>
</dbReference>
<dbReference type="InterPro" id="IPR037123">
    <property type="entry name" value="PRibGlycinamide_synth_C_sf"/>
</dbReference>
<dbReference type="InterPro" id="IPR000690">
    <property type="entry name" value="Matrin/U1-C_Znf_C2H2"/>
</dbReference>
<dbReference type="Pfam" id="PF00249">
    <property type="entry name" value="Myb_DNA-binding"/>
    <property type="match status" value="1"/>
</dbReference>
<dbReference type="SMART" id="SM01050">
    <property type="entry name" value="CactinC_cactus"/>
    <property type="match status" value="1"/>
</dbReference>
<dbReference type="Gene3D" id="3.30.1490.20">
    <property type="entry name" value="ATP-grasp fold, A domain"/>
    <property type="match status" value="1"/>
</dbReference>
<dbReference type="PANTHER" id="PTHR10520:SF12">
    <property type="entry name" value="TRIFUNCTIONAL PURINE BIOSYNTHETIC PROTEIN ADENOSINE-3"/>
    <property type="match status" value="1"/>
</dbReference>
<keyword evidence="10" id="KW-0747">Spliceosome</keyword>
<feature type="compositionally biased region" description="Acidic residues" evidence="24">
    <location>
        <begin position="175"/>
        <end position="184"/>
    </location>
</feature>
<dbReference type="Pfam" id="PF00551">
    <property type="entry name" value="Formyl_trans_N"/>
    <property type="match status" value="1"/>
</dbReference>
<evidence type="ECO:0000259" key="28">
    <source>
        <dbReference type="PROSITE" id="PS51293"/>
    </source>
</evidence>
<gene>
    <name evidence="30" type="ORF">DYB25_001991</name>
    <name evidence="32" type="ORF">DYB30_001523</name>
    <name evidence="33" type="ORF">DYB31_001579</name>
    <name evidence="31" type="ORF">DYB36_002207</name>
</gene>
<evidence type="ECO:0000313" key="35">
    <source>
        <dbReference type="Proteomes" id="UP000266196"/>
    </source>
</evidence>
<dbReference type="InterPro" id="IPR020559">
    <property type="entry name" value="PRibGlycinamide_synth_CS"/>
</dbReference>
<dbReference type="InterPro" id="IPR017884">
    <property type="entry name" value="SANT_dom"/>
</dbReference>
<comment type="similarity">
    <text evidence="6">Belongs to the SF3A2 family.</text>
</comment>
<keyword evidence="16" id="KW-0460">Magnesium</keyword>
<dbReference type="Proteomes" id="UP000265427">
    <property type="component" value="Unassembled WGS sequence"/>
</dbReference>
<protein>
    <submittedName>
        <fullName evidence="31">Uncharacterized protein</fullName>
    </submittedName>
</protein>
<dbReference type="SUPFAM" id="SSF53328">
    <property type="entry name" value="Formyltransferase"/>
    <property type="match status" value="1"/>
</dbReference>
<dbReference type="FunFam" id="3.90.650.10:FF:000007">
    <property type="entry name" value="Trifunctional purine biosynthetic protein adenosine-3"/>
    <property type="match status" value="1"/>
</dbReference>
<dbReference type="InterPro" id="IPR004733">
    <property type="entry name" value="PurM_cligase"/>
</dbReference>
<evidence type="ECO:0000256" key="21">
    <source>
        <dbReference type="ARBA" id="ARBA00023242"/>
    </source>
</evidence>
<evidence type="ECO:0000256" key="2">
    <source>
        <dbReference type="ARBA" id="ARBA00004123"/>
    </source>
</evidence>
<organism evidence="31 34">
    <name type="scientific">Aphanomyces astaci</name>
    <name type="common">Crayfish plague agent</name>
    <dbReference type="NCBI Taxonomy" id="112090"/>
    <lineage>
        <taxon>Eukaryota</taxon>
        <taxon>Sar</taxon>
        <taxon>Stramenopiles</taxon>
        <taxon>Oomycota</taxon>
        <taxon>Saprolegniomycetes</taxon>
        <taxon>Saprolegniales</taxon>
        <taxon>Verrucalvaceae</taxon>
        <taxon>Aphanomyces</taxon>
    </lineage>
</organism>
<dbReference type="InterPro" id="IPR003604">
    <property type="entry name" value="Matrin/U1-like-C_Znf_C2H2"/>
</dbReference>
<dbReference type="Gene3D" id="3.30.470.20">
    <property type="entry name" value="ATP-grasp fold, B domain"/>
    <property type="match status" value="1"/>
</dbReference>
<dbReference type="Proteomes" id="UP000266196">
    <property type="component" value="Unassembled WGS sequence"/>
</dbReference>
<dbReference type="NCBIfam" id="TIGR00878">
    <property type="entry name" value="purM"/>
    <property type="match status" value="1"/>
</dbReference>
<evidence type="ECO:0000313" key="31">
    <source>
        <dbReference type="EMBL" id="RHY24387.1"/>
    </source>
</evidence>
<comment type="similarity">
    <text evidence="5">In the N-terminal section; belongs to the GARS family.</text>
</comment>
<feature type="domain" description="ATP-grasp" evidence="27">
    <location>
        <begin position="734"/>
        <end position="939"/>
    </location>
</feature>
<accession>A0A397BVQ0</accession>
<dbReference type="SUPFAM" id="SSF46689">
    <property type="entry name" value="Homeodomain-like"/>
    <property type="match status" value="1"/>
</dbReference>
<evidence type="ECO:0000256" key="9">
    <source>
        <dbReference type="ARBA" id="ARBA00022723"/>
    </source>
</evidence>
<dbReference type="SMART" id="SM01210">
    <property type="entry name" value="GARS_C"/>
    <property type="match status" value="1"/>
</dbReference>
<dbReference type="Gene3D" id="2.60.40.2690">
    <property type="match status" value="1"/>
</dbReference>
<evidence type="ECO:0000256" key="12">
    <source>
        <dbReference type="ARBA" id="ARBA00022755"/>
    </source>
</evidence>
<reference evidence="34 35" key="1">
    <citation type="submission" date="2018-08" db="EMBL/GenBank/DDBJ databases">
        <title>Aphanomyces genome sequencing and annotation.</title>
        <authorList>
            <person name="Minardi D."/>
            <person name="Oidtmann B."/>
            <person name="Van Der Giezen M."/>
            <person name="Studholme D.J."/>
        </authorList>
    </citation>
    <scope>NUCLEOTIDE SEQUENCE [LARGE SCALE GENOMIC DNA]</scope>
    <source>
        <strain evidence="33 35">197901</strain>
        <strain evidence="32 37">D2</strain>
        <strain evidence="31 34">Kv</strain>
        <strain evidence="30 36">Yx</strain>
    </source>
</reference>
<evidence type="ECO:0000256" key="10">
    <source>
        <dbReference type="ARBA" id="ARBA00022728"/>
    </source>
</evidence>
<evidence type="ECO:0000313" key="32">
    <source>
        <dbReference type="EMBL" id="RHY56991.1"/>
    </source>
</evidence>
<dbReference type="PANTHER" id="PTHR10520">
    <property type="entry name" value="TRIFUNCTIONAL PURINE BIOSYNTHETIC PROTEIN ADENOSINE-3-RELATED"/>
    <property type="match status" value="1"/>
</dbReference>
<dbReference type="VEuPathDB" id="FungiDB:H257_06475"/>
<dbReference type="GO" id="GO:0005524">
    <property type="term" value="F:ATP binding"/>
    <property type="evidence" value="ECO:0007669"/>
    <property type="project" value="UniProtKB-UniRule"/>
</dbReference>
<evidence type="ECO:0000256" key="24">
    <source>
        <dbReference type="SAM" id="MobiDB-lite"/>
    </source>
</evidence>
<comment type="pathway">
    <text evidence="4">Purine metabolism; IMP biosynthesis via de novo pathway; N(1)-(5-phospho-D-ribosyl)glycinamide from 5-phospho-alpha-D-ribose 1-diphosphate: step 2/2.</text>
</comment>
<evidence type="ECO:0000256" key="7">
    <source>
        <dbReference type="ARBA" id="ARBA00022598"/>
    </source>
</evidence>
<evidence type="ECO:0000256" key="20">
    <source>
        <dbReference type="ARBA" id="ARBA00023211"/>
    </source>
</evidence>
<dbReference type="SMART" id="SM00717">
    <property type="entry name" value="SANT"/>
    <property type="match status" value="1"/>
</dbReference>
<dbReference type="InterPro" id="IPR013087">
    <property type="entry name" value="Znf_C2H2_type"/>
</dbReference>
<dbReference type="CDD" id="cd08645">
    <property type="entry name" value="FMT_core_GART"/>
    <property type="match status" value="1"/>
</dbReference>
<dbReference type="FunFam" id="3.40.50.20:FF:000006">
    <property type="entry name" value="Phosphoribosylamine--glycine ligase, chloroplastic"/>
    <property type="match status" value="1"/>
</dbReference>
<dbReference type="Gene3D" id="3.30.1330.10">
    <property type="entry name" value="PurM-like, N-terminal domain"/>
    <property type="match status" value="1"/>
</dbReference>
<feature type="compositionally biased region" description="Low complexity" evidence="24">
    <location>
        <begin position="154"/>
        <end position="174"/>
    </location>
</feature>
<keyword evidence="19" id="KW-0508">mRNA splicing</keyword>
<evidence type="ECO:0000256" key="13">
    <source>
        <dbReference type="ARBA" id="ARBA00022771"/>
    </source>
</evidence>
<feature type="compositionally biased region" description="Basic and acidic residues" evidence="24">
    <location>
        <begin position="23"/>
        <end position="33"/>
    </location>
</feature>
<dbReference type="HAMAP" id="MF_00741">
    <property type="entry name" value="AIRS"/>
    <property type="match status" value="1"/>
</dbReference>
<keyword evidence="14" id="KW-0862">Zinc</keyword>
<keyword evidence="18" id="KW-0804">Transcription</keyword>
<keyword evidence="22" id="KW-0511">Multifunctional enzyme</keyword>
<dbReference type="FunFam" id="3.40.50.170:FF:000013">
    <property type="entry name" value="Phosphoribosylamine-glycine ligase"/>
    <property type="match status" value="1"/>
</dbReference>
<dbReference type="Pfam" id="PF01071">
    <property type="entry name" value="GARS_A"/>
    <property type="match status" value="1"/>
</dbReference>
<dbReference type="SMART" id="SM00451">
    <property type="entry name" value="ZnF_U1"/>
    <property type="match status" value="1"/>
</dbReference>
<keyword evidence="9" id="KW-0479">Metal-binding</keyword>
<dbReference type="InterPro" id="IPR006447">
    <property type="entry name" value="Myb_dom_plants"/>
</dbReference>
<dbReference type="EMBL" id="QUTE01010254">
    <property type="protein sequence ID" value="RHZ14589.1"/>
    <property type="molecule type" value="Genomic_DNA"/>
</dbReference>
<dbReference type="Gene3D" id="3.40.50.170">
    <property type="entry name" value="Formyl transferase, N-terminal domain"/>
    <property type="match status" value="1"/>
</dbReference>
<keyword evidence="21" id="KW-0539">Nucleus</keyword>
<evidence type="ECO:0000259" key="29">
    <source>
        <dbReference type="PROSITE" id="PS51294"/>
    </source>
</evidence>
<dbReference type="InterPro" id="IPR016185">
    <property type="entry name" value="PreATP-grasp_dom_sf"/>
</dbReference>
<evidence type="ECO:0000256" key="11">
    <source>
        <dbReference type="ARBA" id="ARBA00022741"/>
    </source>
</evidence>
<dbReference type="SUPFAM" id="SSF52335">
    <property type="entry name" value="Methylglyoxal synthase-like"/>
    <property type="match status" value="1"/>
</dbReference>
<dbReference type="InterPro" id="IPR020560">
    <property type="entry name" value="PRibGlycinamide_synth_C-dom"/>
</dbReference>
<feature type="domain" description="HTH myb-type" evidence="29">
    <location>
        <begin position="26"/>
        <end position="80"/>
    </location>
</feature>
<comment type="pathway">
    <text evidence="3">Purine metabolism; IMP biosynthesis via de novo pathway; 5-amino-1-(5-phospho-D-ribosyl)imidazole from N(2)-formyl-N(1)-(5-phospho-D-ribosyl)glycinamide: step 2/2.</text>
</comment>
<dbReference type="EMBL" id="QUTA01007765">
    <property type="protein sequence ID" value="RHY05905.1"/>
    <property type="molecule type" value="Genomic_DNA"/>
</dbReference>
<dbReference type="UniPathway" id="UPA00074">
    <property type="reaction ID" value="UER00125"/>
</dbReference>
<evidence type="ECO:0000256" key="5">
    <source>
        <dbReference type="ARBA" id="ARBA00007423"/>
    </source>
</evidence>
<dbReference type="Proteomes" id="UP000266239">
    <property type="component" value="Unassembled WGS sequence"/>
</dbReference>
<dbReference type="GO" id="GO:0003677">
    <property type="term" value="F:DNA binding"/>
    <property type="evidence" value="ECO:0007669"/>
    <property type="project" value="InterPro"/>
</dbReference>